<dbReference type="AlphaFoldDB" id="A0A2Z4AE91"/>
<accession>A0A2Z4AE91</accession>
<dbReference type="PANTHER" id="PTHR42879:SF2">
    <property type="entry name" value="3-OXOACYL-[ACYL-CARRIER-PROTEIN] REDUCTASE FABG"/>
    <property type="match status" value="1"/>
</dbReference>
<dbReference type="Pfam" id="PF13561">
    <property type="entry name" value="adh_short_C2"/>
    <property type="match status" value="1"/>
</dbReference>
<keyword evidence="2" id="KW-0560">Oxidoreductase</keyword>
<name>A0A2Z4AE91_9BACT</name>
<evidence type="ECO:0000313" key="2">
    <source>
        <dbReference type="EMBL" id="AWT60623.1"/>
    </source>
</evidence>
<sequence length="257" mass="27626">MIDLTGKVALITGSARGIGRACALEMARNGADIVVNDCSHEEEAKELVVQIQRAGRQAISVGCDVSDRPAVDEMVARVAAEFGRLDIVVCNAYFSKRQPFLELSCEVVQKTVDVTFMGAFHTAQAAARVMANRGEGGAILFISSVLSRIPMPGSLAYNSAKAAMNQMSATIAREMTSHRIRSNCIEPGWTDTPGERQFSTEQEILKLGEKLPWGRLASSEDIARAASFLCSDAADYITGSVLKVDGGFSLESWSAKD</sequence>
<proteinExistence type="inferred from homology"/>
<dbReference type="PRINTS" id="PR00081">
    <property type="entry name" value="GDHRDH"/>
</dbReference>
<dbReference type="InterPro" id="IPR020904">
    <property type="entry name" value="Sc_DH/Rdtase_CS"/>
</dbReference>
<dbReference type="Proteomes" id="UP000247465">
    <property type="component" value="Chromosome"/>
</dbReference>
<dbReference type="FunFam" id="3.40.50.720:FF:000084">
    <property type="entry name" value="Short-chain dehydrogenase reductase"/>
    <property type="match status" value="1"/>
</dbReference>
<comment type="similarity">
    <text evidence="1">Belongs to the short-chain dehydrogenases/reductases (SDR) family.</text>
</comment>
<dbReference type="InterPro" id="IPR036291">
    <property type="entry name" value="NAD(P)-bd_dom_sf"/>
</dbReference>
<dbReference type="InterPro" id="IPR050259">
    <property type="entry name" value="SDR"/>
</dbReference>
<dbReference type="InterPro" id="IPR002347">
    <property type="entry name" value="SDR_fam"/>
</dbReference>
<dbReference type="GO" id="GO:0047936">
    <property type="term" value="F:glucose 1-dehydrogenase [NAD(P)+] activity"/>
    <property type="evidence" value="ECO:0007669"/>
    <property type="project" value="UniProtKB-EC"/>
</dbReference>
<dbReference type="SUPFAM" id="SSF51735">
    <property type="entry name" value="NAD(P)-binding Rossmann-fold domains"/>
    <property type="match status" value="1"/>
</dbReference>
<reference evidence="2 3" key="1">
    <citation type="submission" date="2018-06" db="EMBL/GenBank/DDBJ databases">
        <title>Draft Genome Sequence of a Novel Marine Bacterium Related to the Verrucomicrobia.</title>
        <authorList>
            <person name="Vosseberg J."/>
            <person name="Martijn J."/>
            <person name="Ettema T.J.G."/>
        </authorList>
    </citation>
    <scope>NUCLEOTIDE SEQUENCE [LARGE SCALE GENOMIC DNA]</scope>
    <source>
        <strain evidence="2">TARA_B100001123</strain>
    </source>
</reference>
<protein>
    <submittedName>
        <fullName evidence="2">Glucose 1-dehydrogenase 2</fullName>
        <ecNumber evidence="2">1.1.1.47</ecNumber>
    </submittedName>
</protein>
<dbReference type="EC" id="1.1.1.47" evidence="2"/>
<dbReference type="KEGG" id="mtar:DF168_01839"/>
<dbReference type="EMBL" id="CP029803">
    <property type="protein sequence ID" value="AWT60623.1"/>
    <property type="molecule type" value="Genomic_DNA"/>
</dbReference>
<dbReference type="NCBIfam" id="NF005559">
    <property type="entry name" value="PRK07231.1"/>
    <property type="match status" value="1"/>
</dbReference>
<evidence type="ECO:0000256" key="1">
    <source>
        <dbReference type="ARBA" id="ARBA00006484"/>
    </source>
</evidence>
<organism evidence="2 3">
    <name type="scientific">Candidatus Moanibacter tarae</name>
    <dbReference type="NCBI Taxonomy" id="2200854"/>
    <lineage>
        <taxon>Bacteria</taxon>
        <taxon>Pseudomonadati</taxon>
        <taxon>Verrucomicrobiota</taxon>
        <taxon>Opitutia</taxon>
        <taxon>Puniceicoccales</taxon>
        <taxon>Puniceicoccales incertae sedis</taxon>
        <taxon>Candidatus Moanibacter</taxon>
    </lineage>
</organism>
<dbReference type="PRINTS" id="PR00080">
    <property type="entry name" value="SDRFAMILY"/>
</dbReference>
<gene>
    <name evidence="2" type="primary">ycdF</name>
    <name evidence="2" type="ORF">DF168_01839</name>
</gene>
<evidence type="ECO:0000313" key="3">
    <source>
        <dbReference type="Proteomes" id="UP000247465"/>
    </source>
</evidence>
<dbReference type="GO" id="GO:0032787">
    <property type="term" value="P:monocarboxylic acid metabolic process"/>
    <property type="evidence" value="ECO:0007669"/>
    <property type="project" value="UniProtKB-ARBA"/>
</dbReference>
<dbReference type="Gene3D" id="3.40.50.720">
    <property type="entry name" value="NAD(P)-binding Rossmann-like Domain"/>
    <property type="match status" value="1"/>
</dbReference>
<dbReference type="PANTHER" id="PTHR42879">
    <property type="entry name" value="3-OXOACYL-(ACYL-CARRIER-PROTEIN) REDUCTASE"/>
    <property type="match status" value="1"/>
</dbReference>
<dbReference type="CDD" id="cd05233">
    <property type="entry name" value="SDR_c"/>
    <property type="match status" value="1"/>
</dbReference>
<dbReference type="PROSITE" id="PS00061">
    <property type="entry name" value="ADH_SHORT"/>
    <property type="match status" value="1"/>
</dbReference>